<organism evidence="3 4">
    <name type="scientific">Astathelohania contejeani</name>
    <dbReference type="NCBI Taxonomy" id="164912"/>
    <lineage>
        <taxon>Eukaryota</taxon>
        <taxon>Fungi</taxon>
        <taxon>Fungi incertae sedis</taxon>
        <taxon>Microsporidia</taxon>
        <taxon>Astathelohaniidae</taxon>
        <taxon>Astathelohania</taxon>
    </lineage>
</organism>
<proteinExistence type="predicted"/>
<sequence>MKISKLLFMIGLTLAFPYSECIKNGLAKLKKKSCEVYECVKGHAQGTIEHLKSINEYNIRSIFSNIQDRARSVINKESKVEEVPEAEEEIDEIEKENMMKEFEELMKKLMAMKQQEDGEGEEGEEGEYEESVDEEEEGKEEVEAGAEEVRAEL</sequence>
<dbReference type="Proteomes" id="UP001516464">
    <property type="component" value="Unassembled WGS sequence"/>
</dbReference>
<keyword evidence="4" id="KW-1185">Reference proteome</keyword>
<feature type="region of interest" description="Disordered" evidence="1">
    <location>
        <begin position="111"/>
        <end position="153"/>
    </location>
</feature>
<evidence type="ECO:0000256" key="1">
    <source>
        <dbReference type="SAM" id="MobiDB-lite"/>
    </source>
</evidence>
<dbReference type="EMBL" id="SBIQ01000011">
    <property type="protein sequence ID" value="KAF7684498.1"/>
    <property type="molecule type" value="Genomic_DNA"/>
</dbReference>
<evidence type="ECO:0000313" key="3">
    <source>
        <dbReference type="EMBL" id="KAF7684498.1"/>
    </source>
</evidence>
<evidence type="ECO:0000256" key="2">
    <source>
        <dbReference type="SAM" id="SignalP"/>
    </source>
</evidence>
<name>A0ABQ7I218_9MICR</name>
<protein>
    <submittedName>
        <fullName evidence="3">Uncharacterized protein</fullName>
    </submittedName>
</protein>
<feature type="compositionally biased region" description="Acidic residues" evidence="1">
    <location>
        <begin position="117"/>
        <end position="146"/>
    </location>
</feature>
<keyword evidence="2" id="KW-0732">Signal</keyword>
<reference evidence="3 4" key="1">
    <citation type="submission" date="2019-01" db="EMBL/GenBank/DDBJ databases">
        <title>Genomes sequencing and comparative genomics of infectious freshwater microsporidia, Cucumispora dikerogammari and Thelohania contejeani.</title>
        <authorList>
            <person name="Cormier A."/>
            <person name="Giraud I."/>
            <person name="Wattier R."/>
            <person name="Teixeira M."/>
            <person name="Grandjean F."/>
            <person name="Rigaud T."/>
            <person name="Cordaux R."/>
        </authorList>
    </citation>
    <scope>NUCLEOTIDE SEQUENCE [LARGE SCALE GENOMIC DNA]</scope>
    <source>
        <strain evidence="3">T1</strain>
        <tissue evidence="3">Spores</tissue>
    </source>
</reference>
<feature type="chain" id="PRO_5045906362" evidence="2">
    <location>
        <begin position="16"/>
        <end position="153"/>
    </location>
</feature>
<gene>
    <name evidence="3" type="ORF">TCON_0315</name>
</gene>
<feature type="signal peptide" evidence="2">
    <location>
        <begin position="1"/>
        <end position="15"/>
    </location>
</feature>
<accession>A0ABQ7I218</accession>
<evidence type="ECO:0000313" key="4">
    <source>
        <dbReference type="Proteomes" id="UP001516464"/>
    </source>
</evidence>
<comment type="caution">
    <text evidence="3">The sequence shown here is derived from an EMBL/GenBank/DDBJ whole genome shotgun (WGS) entry which is preliminary data.</text>
</comment>